<dbReference type="RefSeq" id="WP_184707094.1">
    <property type="nucleotide sequence ID" value="NZ_JACHBG010000010.1"/>
</dbReference>
<dbReference type="Proteomes" id="UP000565576">
    <property type="component" value="Unassembled WGS sequence"/>
</dbReference>
<organism evidence="5 6">
    <name type="scientific">Rhizobium lusitanum</name>
    <dbReference type="NCBI Taxonomy" id="293958"/>
    <lineage>
        <taxon>Bacteria</taxon>
        <taxon>Pseudomonadati</taxon>
        <taxon>Pseudomonadota</taxon>
        <taxon>Alphaproteobacteria</taxon>
        <taxon>Hyphomicrobiales</taxon>
        <taxon>Rhizobiaceae</taxon>
        <taxon>Rhizobium/Agrobacterium group</taxon>
        <taxon>Rhizobium</taxon>
    </lineage>
</organism>
<sequence length="333" mass="35104">MPSTFRGMKIVGSGCAVPEARLLSTEIDARLGQAPGWTEQHVGIASRHVCQTEDQIDLGELAAKRALAAASYAASDVDLLIFAAAVPYQSIPATAPLLQRRLGIPDGACAAFDVNSTCLSFLTASDIAASFLAGGSYKCCLVVSSEIASRGLPWQTDPLVAALFGDGAAAALFAPGDGPAGILAARMETYPSGYEDCALGAGGTRYDFHKDPEAFARHAVFEMDGRALFRHTISYFEKFLERLLAAAGWRRDDVDLVIPHQASPIALAHLADRCGFGEQRIVNIMRDHGNQIAASIPTALDIARSSGRLTDGMKMLMLGTSAGLSFGGLAMIV</sequence>
<evidence type="ECO:0000259" key="4">
    <source>
        <dbReference type="Pfam" id="PF08545"/>
    </source>
</evidence>
<protein>
    <submittedName>
        <fullName evidence="5">3-oxoacyl-[acyl-carrier-protein] synthase-3</fullName>
        <ecNumber evidence="5">2.3.1.180</ecNumber>
    </submittedName>
</protein>
<dbReference type="EMBL" id="JACHBG010000010">
    <property type="protein sequence ID" value="MBB6486795.1"/>
    <property type="molecule type" value="Genomic_DNA"/>
</dbReference>
<dbReference type="Pfam" id="PF08545">
    <property type="entry name" value="ACP_syn_III"/>
    <property type="match status" value="1"/>
</dbReference>
<dbReference type="GO" id="GO:0033818">
    <property type="term" value="F:beta-ketoacyl-acyl-carrier-protein synthase III activity"/>
    <property type="evidence" value="ECO:0007669"/>
    <property type="project" value="UniProtKB-EC"/>
</dbReference>
<evidence type="ECO:0000259" key="3">
    <source>
        <dbReference type="Pfam" id="PF08541"/>
    </source>
</evidence>
<dbReference type="GO" id="GO:0004315">
    <property type="term" value="F:3-oxoacyl-[acyl-carrier-protein] synthase activity"/>
    <property type="evidence" value="ECO:0007669"/>
    <property type="project" value="InterPro"/>
</dbReference>
<dbReference type="InterPro" id="IPR013747">
    <property type="entry name" value="ACP_syn_III_C"/>
</dbReference>
<keyword evidence="1 5" id="KW-0808">Transferase</keyword>
<gene>
    <name evidence="5" type="ORF">GGD46_004094</name>
</gene>
<dbReference type="SUPFAM" id="SSF53901">
    <property type="entry name" value="Thiolase-like"/>
    <property type="match status" value="1"/>
</dbReference>
<evidence type="ECO:0000313" key="5">
    <source>
        <dbReference type="EMBL" id="MBB6486795.1"/>
    </source>
</evidence>
<dbReference type="GO" id="GO:0044550">
    <property type="term" value="P:secondary metabolite biosynthetic process"/>
    <property type="evidence" value="ECO:0007669"/>
    <property type="project" value="TreeGrafter"/>
</dbReference>
<reference evidence="5 6" key="1">
    <citation type="submission" date="2020-08" db="EMBL/GenBank/DDBJ databases">
        <title>Genomic Encyclopedia of Type Strains, Phase IV (KMG-V): Genome sequencing to study the core and pangenomes of soil and plant-associated prokaryotes.</title>
        <authorList>
            <person name="Whitman W."/>
        </authorList>
    </citation>
    <scope>NUCLEOTIDE SEQUENCE [LARGE SCALE GENOMIC DNA]</scope>
    <source>
        <strain evidence="5 6">SEMIA 4060</strain>
    </source>
</reference>
<dbReference type="PANTHER" id="PTHR34069:SF2">
    <property type="entry name" value="BETA-KETOACYL-[ACYL-CARRIER-PROTEIN] SYNTHASE III"/>
    <property type="match status" value="1"/>
</dbReference>
<name>A0A7X0ITC1_9HYPH</name>
<evidence type="ECO:0000256" key="2">
    <source>
        <dbReference type="ARBA" id="ARBA00023315"/>
    </source>
</evidence>
<evidence type="ECO:0000313" key="6">
    <source>
        <dbReference type="Proteomes" id="UP000565576"/>
    </source>
</evidence>
<keyword evidence="2 5" id="KW-0012">Acyltransferase</keyword>
<evidence type="ECO:0000256" key="1">
    <source>
        <dbReference type="ARBA" id="ARBA00022679"/>
    </source>
</evidence>
<dbReference type="Pfam" id="PF08541">
    <property type="entry name" value="ACP_syn_III_C"/>
    <property type="match status" value="1"/>
</dbReference>
<dbReference type="InterPro" id="IPR013751">
    <property type="entry name" value="ACP_syn_III_N"/>
</dbReference>
<dbReference type="GO" id="GO:0006633">
    <property type="term" value="P:fatty acid biosynthetic process"/>
    <property type="evidence" value="ECO:0007669"/>
    <property type="project" value="InterPro"/>
</dbReference>
<proteinExistence type="predicted"/>
<dbReference type="CDD" id="cd00830">
    <property type="entry name" value="KAS_III"/>
    <property type="match status" value="1"/>
</dbReference>
<feature type="domain" description="Beta-ketoacyl-[acyl-carrier-protein] synthase III C-terminal" evidence="3">
    <location>
        <begin position="244"/>
        <end position="330"/>
    </location>
</feature>
<feature type="domain" description="Beta-ketoacyl-[acyl-carrier-protein] synthase III N-terminal" evidence="4">
    <location>
        <begin position="112"/>
        <end position="190"/>
    </location>
</feature>
<dbReference type="Gene3D" id="3.40.47.10">
    <property type="match status" value="1"/>
</dbReference>
<dbReference type="AlphaFoldDB" id="A0A7X0ITC1"/>
<comment type="caution">
    <text evidence="5">The sequence shown here is derived from an EMBL/GenBank/DDBJ whole genome shotgun (WGS) entry which is preliminary data.</text>
</comment>
<dbReference type="InterPro" id="IPR016039">
    <property type="entry name" value="Thiolase-like"/>
</dbReference>
<accession>A0A7X0ITC1</accession>
<dbReference type="EC" id="2.3.1.180" evidence="5"/>
<dbReference type="PANTHER" id="PTHR34069">
    <property type="entry name" value="3-OXOACYL-[ACYL-CARRIER-PROTEIN] SYNTHASE 3"/>
    <property type="match status" value="1"/>
</dbReference>